<proteinExistence type="predicted"/>
<dbReference type="InterPro" id="IPR002716">
    <property type="entry name" value="PIN_dom"/>
</dbReference>
<protein>
    <submittedName>
        <fullName evidence="3">Uncharacterized protein</fullName>
    </submittedName>
</protein>
<reference evidence="3" key="1">
    <citation type="submission" date="2010-07" db="EMBL/GenBank/DDBJ databases">
        <authorList>
            <consortium name="CONSOLIDER consortium CSD2007-00005"/>
            <person name="Guazzaroni M.-E."/>
            <person name="Richter M."/>
            <person name="Garcia-Salamanca A."/>
            <person name="Yarza P."/>
            <person name="Ferrer M."/>
        </authorList>
    </citation>
    <scope>NUCLEOTIDE SEQUENCE</scope>
</reference>
<dbReference type="InterPro" id="IPR058652">
    <property type="entry name" value="VapC50_C"/>
</dbReference>
<dbReference type="Pfam" id="PF13470">
    <property type="entry name" value="PIN_3"/>
    <property type="match status" value="1"/>
</dbReference>
<feature type="domain" description="VapC50 C-terminal" evidence="2">
    <location>
        <begin position="132"/>
        <end position="186"/>
    </location>
</feature>
<dbReference type="EMBL" id="ADZX01000926">
    <property type="protein sequence ID" value="EFK94985.1"/>
    <property type="molecule type" value="Genomic_DNA"/>
</dbReference>
<reference evidence="3" key="2">
    <citation type="journal article" date="2011" name="Microb. Ecol.">
        <title>Taxonomic and Functional Metagenomic Profiling of the Microbial Community in the Anoxic Sediment of a Sub-saline Shallow Lake (Laguna de Carrizo, Central Spain).</title>
        <authorList>
            <person name="Ferrer M."/>
            <person name="Guazzaroni M.E."/>
            <person name="Richter M."/>
            <person name="Garcia-Salamanca A."/>
            <person name="Yarza P."/>
            <person name="Suarez-Suarez A."/>
            <person name="Solano J."/>
            <person name="Alcaide M."/>
            <person name="van Dillewijn P."/>
            <person name="Molina-Henares M.A."/>
            <person name="Lopez-Cortes N."/>
            <person name="Al-Ramahi Y."/>
            <person name="Guerrero C."/>
            <person name="Acosta A."/>
            <person name="de Eugenio L.I."/>
            <person name="Martinez V."/>
            <person name="Marques S."/>
            <person name="Rojo F."/>
            <person name="Santero E."/>
            <person name="Genilloud O."/>
            <person name="Perez-Perez J."/>
            <person name="Rossello-Mora R."/>
            <person name="Ramos J.L."/>
        </authorList>
    </citation>
    <scope>NUCLEOTIDE SEQUENCE</scope>
</reference>
<comment type="caution">
    <text evidence="3">The sequence shown here is derived from an EMBL/GenBank/DDBJ whole genome shotgun (WGS) entry which is preliminary data.</text>
</comment>
<evidence type="ECO:0000259" key="1">
    <source>
        <dbReference type="Pfam" id="PF13470"/>
    </source>
</evidence>
<evidence type="ECO:0000259" key="2">
    <source>
        <dbReference type="Pfam" id="PF26343"/>
    </source>
</evidence>
<sequence length="191" mass="20931">MAGSSRYTAVLDANTLYPAPLRDLLLSLAVDGLYHARWTARIHAEWVRNLARNRPELEPQLAALVELMNRSVPDCLVENYEGLIAGLVLPDPDDRHVLAAAIAGHADAIVTFNLKDFPAEALDPHLIEAIHPDDFVLNQLELRPYEALAAVKKMRARLSRPSQSAGELIATLERSGLPASAAHLRQAQALI</sequence>
<gene>
    <name evidence="3" type="ORF">LDC_3008</name>
</gene>
<dbReference type="AlphaFoldDB" id="D9PN79"/>
<name>D9PN79_9ZZZZ</name>
<accession>D9PN79</accession>
<evidence type="ECO:0000313" key="3">
    <source>
        <dbReference type="EMBL" id="EFK94985.1"/>
    </source>
</evidence>
<organism evidence="3">
    <name type="scientific">sediment metagenome</name>
    <dbReference type="NCBI Taxonomy" id="749907"/>
    <lineage>
        <taxon>unclassified sequences</taxon>
        <taxon>metagenomes</taxon>
        <taxon>ecological metagenomes</taxon>
    </lineage>
</organism>
<feature type="domain" description="PIN" evidence="1">
    <location>
        <begin position="9"/>
        <end position="114"/>
    </location>
</feature>
<dbReference type="Pfam" id="PF26343">
    <property type="entry name" value="VapC50_C"/>
    <property type="match status" value="1"/>
</dbReference>